<dbReference type="AlphaFoldDB" id="A0A0C1L554"/>
<feature type="transmembrane region" description="Helical" evidence="6">
    <location>
        <begin position="21"/>
        <end position="42"/>
    </location>
</feature>
<dbReference type="Proteomes" id="UP000031408">
    <property type="component" value="Unassembled WGS sequence"/>
</dbReference>
<comment type="subcellular location">
    <subcellularLocation>
        <location evidence="1">Cell membrane</location>
        <topology evidence="1">Multi-pass membrane protein</topology>
    </subcellularLocation>
</comment>
<dbReference type="InterPro" id="IPR050250">
    <property type="entry name" value="Macrolide_Exporter_MacB"/>
</dbReference>
<feature type="domain" description="MacB-like periplasmic core" evidence="8">
    <location>
        <begin position="20"/>
        <end position="239"/>
    </location>
</feature>
<dbReference type="GO" id="GO:0022857">
    <property type="term" value="F:transmembrane transporter activity"/>
    <property type="evidence" value="ECO:0007669"/>
    <property type="project" value="TreeGrafter"/>
</dbReference>
<evidence type="ECO:0000256" key="4">
    <source>
        <dbReference type="ARBA" id="ARBA00022989"/>
    </source>
</evidence>
<gene>
    <name evidence="9" type="ORF">OI18_23030</name>
</gene>
<keyword evidence="2" id="KW-1003">Cell membrane</keyword>
<dbReference type="STRING" id="1349421.OI18_23030"/>
<protein>
    <submittedName>
        <fullName evidence="9">Macrolide ABC transporter permease</fullName>
    </submittedName>
</protein>
<keyword evidence="10" id="KW-1185">Reference proteome</keyword>
<sequence>MFKNYLKTAIRNLVRYKGFSIINITGLTAGIAGCILIGLFILDEHSFDRFIPGHQNIYRLYNIRYAQDEEGAKFGTVPPTFGVAAAKDFPEVSSSLRMLHSMDADLLESGDIKAYEGDAIWAENTFLSFFPLNLKYGSAEKAMEGPHKVVLTEKIADKYFPRTNPVGKTLVINKENFTVTAVLKKVPENFHLRFDYLISLGTLNLPKERMESWNWQQFYTYVKLKDGADGVAFEKKFRDYVSARAHPITKPAGYYYIPYLQQLSELHLHSADFRHDELPVKGNIIYVNALTYIAIFVLAIACFNFINLATARAGRRAREIGVRKVMGADRKALIFQFLGETVLLSLFSVLLAALVAMLLLQPLNQFTGKSISFRPFTEWLPALAIVGGGILTGLLAGAYPAFYLSGFQPAKVIKGNQPASFGTGKSWLRESLVVVQFSLSALLIICTIVVFRQTGYLHNKDLGFRKDQVVLFRLRGNMSEKLDALKQELKKDPHIISATAGYGFPGDMLAGDEIIVPGKGTFGAKQLMVDHDYASTLGIRFIAGRDFSRDMKTDPDEAFVINESAVRELGFGTPEKAIGQPLQWTKWYGEGDSIKRGRVIGVIKDFHYSSLHEKISTTILQLFPEHYQMAVKVSGDDIRSTINYMQSTWSAFNQDYPFEYKFLDENFNRMYKAEDRLSTLLLIFTIMAIFVGCLGLFGLAAFSAEKRAKEISIRKILGAGITDIVSLLSRRFIALIVVASLVAFPIAWWAMHEWLQHFPYRLSMNAGIFAFALTLSLLIAFAAISFQSIKAAVANPVDKLRNE</sequence>
<feature type="transmembrane region" description="Helical" evidence="6">
    <location>
        <begin position="432"/>
        <end position="451"/>
    </location>
</feature>
<evidence type="ECO:0000313" key="10">
    <source>
        <dbReference type="Proteomes" id="UP000031408"/>
    </source>
</evidence>
<proteinExistence type="predicted"/>
<feature type="transmembrane region" description="Helical" evidence="6">
    <location>
        <begin position="680"/>
        <end position="704"/>
    </location>
</feature>
<feature type="domain" description="ABC3 transporter permease C-terminal" evidence="7">
    <location>
        <begin position="683"/>
        <end position="792"/>
    </location>
</feature>
<feature type="transmembrane region" description="Helical" evidence="6">
    <location>
        <begin position="732"/>
        <end position="750"/>
    </location>
</feature>
<evidence type="ECO:0000259" key="8">
    <source>
        <dbReference type="Pfam" id="PF12704"/>
    </source>
</evidence>
<dbReference type="Pfam" id="PF12704">
    <property type="entry name" value="MacB_PCD"/>
    <property type="match status" value="1"/>
</dbReference>
<feature type="domain" description="ABC3 transporter permease C-terminal" evidence="7">
    <location>
        <begin position="293"/>
        <end position="408"/>
    </location>
</feature>
<evidence type="ECO:0000256" key="2">
    <source>
        <dbReference type="ARBA" id="ARBA00022475"/>
    </source>
</evidence>
<dbReference type="GO" id="GO:0005886">
    <property type="term" value="C:plasma membrane"/>
    <property type="evidence" value="ECO:0007669"/>
    <property type="project" value="UniProtKB-SubCell"/>
</dbReference>
<dbReference type="EMBL" id="JSVC01000045">
    <property type="protein sequence ID" value="KIC90763.1"/>
    <property type="molecule type" value="Genomic_DNA"/>
</dbReference>
<reference evidence="9 10" key="1">
    <citation type="submission" date="2014-11" db="EMBL/GenBank/DDBJ databases">
        <title>Genome sequence of Flavihumibacter solisilvae 3-3.</title>
        <authorList>
            <person name="Zhou G."/>
            <person name="Li M."/>
            <person name="Wang G."/>
        </authorList>
    </citation>
    <scope>NUCLEOTIDE SEQUENCE [LARGE SCALE GENOMIC DNA]</scope>
    <source>
        <strain evidence="9 10">3-3</strain>
    </source>
</reference>
<dbReference type="PROSITE" id="PS51257">
    <property type="entry name" value="PROKAR_LIPOPROTEIN"/>
    <property type="match status" value="1"/>
</dbReference>
<evidence type="ECO:0000256" key="1">
    <source>
        <dbReference type="ARBA" id="ARBA00004651"/>
    </source>
</evidence>
<dbReference type="InterPro" id="IPR025857">
    <property type="entry name" value="MacB_PCD"/>
</dbReference>
<feature type="transmembrane region" description="Helical" evidence="6">
    <location>
        <begin position="332"/>
        <end position="359"/>
    </location>
</feature>
<dbReference type="PANTHER" id="PTHR30572">
    <property type="entry name" value="MEMBRANE COMPONENT OF TRANSPORTER-RELATED"/>
    <property type="match status" value="1"/>
</dbReference>
<feature type="transmembrane region" description="Helical" evidence="6">
    <location>
        <begin position="289"/>
        <end position="311"/>
    </location>
</feature>
<evidence type="ECO:0000313" key="9">
    <source>
        <dbReference type="EMBL" id="KIC90763.1"/>
    </source>
</evidence>
<evidence type="ECO:0000259" key="7">
    <source>
        <dbReference type="Pfam" id="PF02687"/>
    </source>
</evidence>
<dbReference type="InterPro" id="IPR003838">
    <property type="entry name" value="ABC3_permease_C"/>
</dbReference>
<comment type="caution">
    <text evidence="9">The sequence shown here is derived from an EMBL/GenBank/DDBJ whole genome shotgun (WGS) entry which is preliminary data.</text>
</comment>
<keyword evidence="3 6" id="KW-0812">Transmembrane</keyword>
<evidence type="ECO:0000256" key="3">
    <source>
        <dbReference type="ARBA" id="ARBA00022692"/>
    </source>
</evidence>
<name>A0A0C1L554_9BACT</name>
<feature type="transmembrane region" description="Helical" evidence="6">
    <location>
        <begin position="379"/>
        <end position="404"/>
    </location>
</feature>
<evidence type="ECO:0000256" key="6">
    <source>
        <dbReference type="SAM" id="Phobius"/>
    </source>
</evidence>
<keyword evidence="5 6" id="KW-0472">Membrane</keyword>
<feature type="transmembrane region" description="Helical" evidence="6">
    <location>
        <begin position="762"/>
        <end position="784"/>
    </location>
</feature>
<keyword evidence="4 6" id="KW-1133">Transmembrane helix</keyword>
<dbReference type="Pfam" id="PF02687">
    <property type="entry name" value="FtsX"/>
    <property type="match status" value="2"/>
</dbReference>
<dbReference type="OrthoDB" id="5933722at2"/>
<dbReference type="PANTHER" id="PTHR30572:SF18">
    <property type="entry name" value="ABC-TYPE MACROLIDE FAMILY EXPORT SYSTEM PERMEASE COMPONENT 2"/>
    <property type="match status" value="1"/>
</dbReference>
<evidence type="ECO:0000256" key="5">
    <source>
        <dbReference type="ARBA" id="ARBA00023136"/>
    </source>
</evidence>
<organism evidence="9 10">
    <name type="scientific">Flavihumibacter solisilvae</name>
    <dbReference type="NCBI Taxonomy" id="1349421"/>
    <lineage>
        <taxon>Bacteria</taxon>
        <taxon>Pseudomonadati</taxon>
        <taxon>Bacteroidota</taxon>
        <taxon>Chitinophagia</taxon>
        <taxon>Chitinophagales</taxon>
        <taxon>Chitinophagaceae</taxon>
        <taxon>Flavihumibacter</taxon>
    </lineage>
</organism>
<dbReference type="RefSeq" id="WP_039144524.1">
    <property type="nucleotide sequence ID" value="NZ_JSVC01000045.1"/>
</dbReference>
<accession>A0A0C1L554</accession>